<organism evidence="2 3">
    <name type="scientific">Chloropicon primus</name>
    <dbReference type="NCBI Taxonomy" id="1764295"/>
    <lineage>
        <taxon>Eukaryota</taxon>
        <taxon>Viridiplantae</taxon>
        <taxon>Chlorophyta</taxon>
        <taxon>Chloropicophyceae</taxon>
        <taxon>Chloropicales</taxon>
        <taxon>Chloropicaceae</taxon>
        <taxon>Chloropicon</taxon>
    </lineage>
</organism>
<sequence>MRGVKELSLRDYKFYAKLVPFCFAFGAGIEFFMIKTGFYEKVTQIEAEKIVEQEAKREAFLEFIKTPGSDTTTKGE</sequence>
<dbReference type="PANTHER" id="PTHR36377">
    <property type="entry name" value="DNA MISMATCH REPAIR PROTEIN"/>
    <property type="match status" value="1"/>
</dbReference>
<evidence type="ECO:0000313" key="2">
    <source>
        <dbReference type="EMBL" id="QDZ20375.1"/>
    </source>
</evidence>
<evidence type="ECO:0000313" key="3">
    <source>
        <dbReference type="Proteomes" id="UP000316726"/>
    </source>
</evidence>
<evidence type="ECO:0000256" key="1">
    <source>
        <dbReference type="SAM" id="Phobius"/>
    </source>
</evidence>
<dbReference type="AlphaFoldDB" id="A0A5B8MKZ7"/>
<protein>
    <submittedName>
        <fullName evidence="2">Uncharacterized protein</fullName>
    </submittedName>
</protein>
<dbReference type="OrthoDB" id="511541at2759"/>
<keyword evidence="1" id="KW-0812">Transmembrane</keyword>
<keyword evidence="1" id="KW-1133">Transmembrane helix</keyword>
<keyword evidence="3" id="KW-1185">Reference proteome</keyword>
<dbReference type="Proteomes" id="UP000316726">
    <property type="component" value="Chromosome 4"/>
</dbReference>
<keyword evidence="1" id="KW-0472">Membrane</keyword>
<name>A0A5B8MKZ7_9CHLO</name>
<proteinExistence type="predicted"/>
<feature type="transmembrane region" description="Helical" evidence="1">
    <location>
        <begin position="14"/>
        <end position="34"/>
    </location>
</feature>
<dbReference type="PANTHER" id="PTHR36377:SF1">
    <property type="entry name" value="DNA MISMATCH REPAIR PROTEIN"/>
    <property type="match status" value="1"/>
</dbReference>
<accession>A0A5B8MKZ7</accession>
<gene>
    <name evidence="2" type="ORF">A3770_04p28930</name>
</gene>
<dbReference type="EMBL" id="CP031037">
    <property type="protein sequence ID" value="QDZ20375.1"/>
    <property type="molecule type" value="Genomic_DNA"/>
</dbReference>
<reference evidence="2 3" key="1">
    <citation type="submission" date="2018-07" db="EMBL/GenBank/DDBJ databases">
        <title>The complete nuclear genome of the prasinophyte Chloropicon primus (CCMP1205).</title>
        <authorList>
            <person name="Pombert J.-F."/>
            <person name="Otis C."/>
            <person name="Turmel M."/>
            <person name="Lemieux C."/>
        </authorList>
    </citation>
    <scope>NUCLEOTIDE SEQUENCE [LARGE SCALE GENOMIC DNA]</scope>
    <source>
        <strain evidence="2 3">CCMP1205</strain>
    </source>
</reference>